<dbReference type="SMART" id="SM00028">
    <property type="entry name" value="TPR"/>
    <property type="match status" value="8"/>
</dbReference>
<evidence type="ECO:0000256" key="1">
    <source>
        <dbReference type="PROSITE-ProRule" id="PRU00339"/>
    </source>
</evidence>
<evidence type="ECO:0000256" key="2">
    <source>
        <dbReference type="SAM" id="MobiDB-lite"/>
    </source>
</evidence>
<feature type="repeat" description="TPR" evidence="1">
    <location>
        <begin position="354"/>
        <end position="387"/>
    </location>
</feature>
<protein>
    <recommendedName>
        <fullName evidence="5">UDP-N-acetylglucosamine--peptide N-acetylglucosaminyltransferase SPINDLY</fullName>
    </recommendedName>
</protein>
<dbReference type="SUPFAM" id="SSF48452">
    <property type="entry name" value="TPR-like"/>
    <property type="match status" value="2"/>
</dbReference>
<keyword evidence="1" id="KW-0802">TPR repeat</keyword>
<feature type="repeat" description="TPR" evidence="1">
    <location>
        <begin position="519"/>
        <end position="552"/>
    </location>
</feature>
<dbReference type="Proteomes" id="UP000594263">
    <property type="component" value="Unplaced"/>
</dbReference>
<feature type="region of interest" description="Disordered" evidence="2">
    <location>
        <begin position="57"/>
        <end position="91"/>
    </location>
</feature>
<evidence type="ECO:0008006" key="5">
    <source>
        <dbReference type="Google" id="ProtNLM"/>
    </source>
</evidence>
<evidence type="ECO:0000313" key="3">
    <source>
        <dbReference type="EnsemblPlants" id="Kaladp0081s0350.1.v1.1"/>
    </source>
</evidence>
<proteinExistence type="predicted"/>
<feature type="repeat" description="TPR" evidence="1">
    <location>
        <begin position="589"/>
        <end position="622"/>
    </location>
</feature>
<dbReference type="Pfam" id="PF13424">
    <property type="entry name" value="TPR_12"/>
    <property type="match status" value="1"/>
</dbReference>
<dbReference type="OMA" id="MSTRYAI"/>
<dbReference type="PANTHER" id="PTHR45523:SF1">
    <property type="entry name" value="TETRATRICOPEPTIDE REPEAT (TPR)-CONTAINING PROTEIN"/>
    <property type="match status" value="1"/>
</dbReference>
<dbReference type="InterPro" id="IPR019734">
    <property type="entry name" value="TPR_rpt"/>
</dbReference>
<dbReference type="Gramene" id="Kaladp0081s0350.1.v1.1">
    <property type="protein sequence ID" value="Kaladp0081s0350.1.v1.1"/>
    <property type="gene ID" value="Kaladp0081s0350.v1.1"/>
</dbReference>
<organism evidence="3 4">
    <name type="scientific">Kalanchoe fedtschenkoi</name>
    <name type="common">Lavender scallops</name>
    <name type="synonym">South American air plant</name>
    <dbReference type="NCBI Taxonomy" id="63787"/>
    <lineage>
        <taxon>Eukaryota</taxon>
        <taxon>Viridiplantae</taxon>
        <taxon>Streptophyta</taxon>
        <taxon>Embryophyta</taxon>
        <taxon>Tracheophyta</taxon>
        <taxon>Spermatophyta</taxon>
        <taxon>Magnoliopsida</taxon>
        <taxon>eudicotyledons</taxon>
        <taxon>Gunneridae</taxon>
        <taxon>Pentapetalae</taxon>
        <taxon>Saxifragales</taxon>
        <taxon>Crassulaceae</taxon>
        <taxon>Kalanchoe</taxon>
    </lineage>
</organism>
<dbReference type="Pfam" id="PF14559">
    <property type="entry name" value="TPR_19"/>
    <property type="match status" value="1"/>
</dbReference>
<keyword evidence="4" id="KW-1185">Reference proteome</keyword>
<dbReference type="Pfam" id="PF13432">
    <property type="entry name" value="TPR_16"/>
    <property type="match status" value="1"/>
</dbReference>
<accession>A0A7N0USP9</accession>
<feature type="region of interest" description="Disordered" evidence="2">
    <location>
        <begin position="1"/>
        <end position="43"/>
    </location>
</feature>
<feature type="repeat" description="TPR" evidence="1">
    <location>
        <begin position="555"/>
        <end position="588"/>
    </location>
</feature>
<dbReference type="PROSITE" id="PS50293">
    <property type="entry name" value="TPR_REGION"/>
    <property type="match status" value="1"/>
</dbReference>
<dbReference type="AlphaFoldDB" id="A0A7N0USP9"/>
<name>A0A7N0USP9_KALFE</name>
<evidence type="ECO:0000313" key="4">
    <source>
        <dbReference type="Proteomes" id="UP000594263"/>
    </source>
</evidence>
<dbReference type="Gene3D" id="1.25.40.10">
    <property type="entry name" value="Tetratricopeptide repeat domain"/>
    <property type="match status" value="2"/>
</dbReference>
<feature type="compositionally biased region" description="Polar residues" evidence="2">
    <location>
        <begin position="1"/>
        <end position="24"/>
    </location>
</feature>
<sequence length="656" mass="71531">MSEFSAATGSSAIETSKSLTSSSKPAVIADLNDNPPETDDDLILTPDLSSLVIASGLVNDENSQDRSSAAYNDGDSVDGESKRLSRLGKSRSRNKVELPLDAVAEADGEQPGQGPPSREEKVSSLKTGLVHVARKMPKNAHAHFILGLMYQRLGQPLKAVTAYEKAAEILLKCDEEIDRPEFLSLVQLHQAQCILLGNMGDYGSDKELEPEVIEETIAKMKESVKRDSRQAAVWNTLGYILLKSSRVQSAISILSTLMALVPGNLDCICNLGLAYLQRGNIELSEKCFQQLLLKDQNHPAALINYAALMLCKHGSIVAGPGASGDEGSPADQLASINVAKECLLVAVKANPKSAHIWANLGYTYYIIGDYKSSSRCLEKAAKLDPSCMPIRYAVAMLRIKETERSQDPSEHISWAGNEMASILREGDPGMIEPAIAWSGLALVHKTQHEIATTYESGPITDSVSEISERAAFCLKQAVAENPDDAVQWHQLGLHSLCTQQFQASAKYLKAAVSRLRDCSYMWSNLGVSLLLSKEPSQAEEVFKRALSLSTPQQAHTIFSNLGILYRHQKQYDRAKAMFTKALELRPGYAPAYNNLGLVFVAEGRLEGAKYCFEKAFQTDPLLDAAKSNFIKVASILKASTEPSSLRPQDSSRPVQD</sequence>
<dbReference type="PROSITE" id="PS50005">
    <property type="entry name" value="TPR"/>
    <property type="match status" value="4"/>
</dbReference>
<dbReference type="EnsemblPlants" id="Kaladp0081s0350.1.v1.1">
    <property type="protein sequence ID" value="Kaladp0081s0350.1.v1.1"/>
    <property type="gene ID" value="Kaladp0081s0350.v1.1"/>
</dbReference>
<reference evidence="3" key="1">
    <citation type="submission" date="2021-01" db="UniProtKB">
        <authorList>
            <consortium name="EnsemblPlants"/>
        </authorList>
    </citation>
    <scope>IDENTIFICATION</scope>
</reference>
<dbReference type="PANTHER" id="PTHR45523">
    <property type="entry name" value="TETRATRICOPEPTIDE REPEAT (TPR)-CONTAINING PROTEIN-RELATED"/>
    <property type="match status" value="1"/>
</dbReference>
<dbReference type="Pfam" id="PF13181">
    <property type="entry name" value="TPR_8"/>
    <property type="match status" value="2"/>
</dbReference>
<dbReference type="InterPro" id="IPR011990">
    <property type="entry name" value="TPR-like_helical_dom_sf"/>
</dbReference>